<dbReference type="SUPFAM" id="SSF47090">
    <property type="entry name" value="PGBD-like"/>
    <property type="match status" value="1"/>
</dbReference>
<dbReference type="PANTHER" id="PTHR30582:SF33">
    <property type="entry name" value="EXPORTED PROTEIN"/>
    <property type="match status" value="1"/>
</dbReference>
<dbReference type="STRING" id="1048205.AB852_33500"/>
<evidence type="ECO:0000313" key="10">
    <source>
        <dbReference type="Proteomes" id="UP000186455"/>
    </source>
</evidence>
<keyword evidence="5 6" id="KW-0961">Cell wall biogenesis/degradation</keyword>
<dbReference type="GO" id="GO:0071972">
    <property type="term" value="F:peptidoglycan L,D-transpeptidase activity"/>
    <property type="evidence" value="ECO:0007669"/>
    <property type="project" value="TreeGrafter"/>
</dbReference>
<name>A0A1Q4UYE5_9ACTN</name>
<keyword evidence="3 6" id="KW-0133">Cell shape</keyword>
<feature type="active site" description="Nucleophile" evidence="6">
    <location>
        <position position="202"/>
    </location>
</feature>
<evidence type="ECO:0000256" key="5">
    <source>
        <dbReference type="ARBA" id="ARBA00023316"/>
    </source>
</evidence>
<dbReference type="GO" id="GO:0016740">
    <property type="term" value="F:transferase activity"/>
    <property type="evidence" value="ECO:0007669"/>
    <property type="project" value="UniProtKB-KW"/>
</dbReference>
<dbReference type="InterPro" id="IPR050979">
    <property type="entry name" value="LD-transpeptidase"/>
</dbReference>
<dbReference type="InterPro" id="IPR005490">
    <property type="entry name" value="LD_TPept_cat_dom"/>
</dbReference>
<evidence type="ECO:0000256" key="6">
    <source>
        <dbReference type="PROSITE-ProRule" id="PRU01373"/>
    </source>
</evidence>
<feature type="signal peptide" evidence="7">
    <location>
        <begin position="1"/>
        <end position="32"/>
    </location>
</feature>
<gene>
    <name evidence="9" type="ORF">AB852_33500</name>
</gene>
<dbReference type="RefSeq" id="WP_073794537.1">
    <property type="nucleotide sequence ID" value="NZ_LFBV01000011.1"/>
</dbReference>
<keyword evidence="10" id="KW-1185">Reference proteome</keyword>
<dbReference type="InterPro" id="IPR036365">
    <property type="entry name" value="PGBD-like_sf"/>
</dbReference>
<evidence type="ECO:0000256" key="7">
    <source>
        <dbReference type="SAM" id="SignalP"/>
    </source>
</evidence>
<reference evidence="9 10" key="1">
    <citation type="submission" date="2015-06" db="EMBL/GenBank/DDBJ databases">
        <title>Cloning and characterization of the uncialamcin biosynthetic gene cluster.</title>
        <authorList>
            <person name="Yan X."/>
            <person name="Huang T."/>
            <person name="Ge H."/>
            <person name="Shen B."/>
        </authorList>
    </citation>
    <scope>NUCLEOTIDE SEQUENCE [LARGE SCALE GENOMIC DNA]</scope>
    <source>
        <strain evidence="9 10">DCA2648</strain>
    </source>
</reference>
<evidence type="ECO:0000256" key="2">
    <source>
        <dbReference type="ARBA" id="ARBA00022679"/>
    </source>
</evidence>
<dbReference type="EMBL" id="LFBV01000011">
    <property type="protein sequence ID" value="OKH90553.1"/>
    <property type="molecule type" value="Genomic_DNA"/>
</dbReference>
<feature type="domain" description="L,D-TPase catalytic" evidence="8">
    <location>
        <begin position="115"/>
        <end position="226"/>
    </location>
</feature>
<dbReference type="UniPathway" id="UPA00219"/>
<dbReference type="Proteomes" id="UP000186455">
    <property type="component" value="Unassembled WGS sequence"/>
</dbReference>
<dbReference type="GO" id="GO:0005576">
    <property type="term" value="C:extracellular region"/>
    <property type="evidence" value="ECO:0007669"/>
    <property type="project" value="TreeGrafter"/>
</dbReference>
<feature type="chain" id="PRO_5039625735" description="L,D-TPase catalytic domain-containing protein" evidence="7">
    <location>
        <begin position="33"/>
        <end position="232"/>
    </location>
</feature>
<organism evidence="9 10">
    <name type="scientific">Streptomyces uncialis</name>
    <dbReference type="NCBI Taxonomy" id="1048205"/>
    <lineage>
        <taxon>Bacteria</taxon>
        <taxon>Bacillati</taxon>
        <taxon>Actinomycetota</taxon>
        <taxon>Actinomycetes</taxon>
        <taxon>Kitasatosporales</taxon>
        <taxon>Streptomycetaceae</taxon>
        <taxon>Streptomyces</taxon>
    </lineage>
</organism>
<dbReference type="PROSITE" id="PS51318">
    <property type="entry name" value="TAT"/>
    <property type="match status" value="1"/>
</dbReference>
<proteinExistence type="predicted"/>
<keyword evidence="2" id="KW-0808">Transferase</keyword>
<evidence type="ECO:0000256" key="4">
    <source>
        <dbReference type="ARBA" id="ARBA00022984"/>
    </source>
</evidence>
<dbReference type="CDD" id="cd16913">
    <property type="entry name" value="YkuD_like"/>
    <property type="match status" value="1"/>
</dbReference>
<dbReference type="PANTHER" id="PTHR30582">
    <property type="entry name" value="L,D-TRANSPEPTIDASE"/>
    <property type="match status" value="1"/>
</dbReference>
<comment type="pathway">
    <text evidence="1 6">Cell wall biogenesis; peptidoglycan biosynthesis.</text>
</comment>
<dbReference type="Pfam" id="PF03734">
    <property type="entry name" value="YkuD"/>
    <property type="match status" value="1"/>
</dbReference>
<evidence type="ECO:0000256" key="1">
    <source>
        <dbReference type="ARBA" id="ARBA00004752"/>
    </source>
</evidence>
<protein>
    <recommendedName>
        <fullName evidence="8">L,D-TPase catalytic domain-containing protein</fullName>
    </recommendedName>
</protein>
<evidence type="ECO:0000259" key="8">
    <source>
        <dbReference type="PROSITE" id="PS52029"/>
    </source>
</evidence>
<dbReference type="InterPro" id="IPR006311">
    <property type="entry name" value="TAT_signal"/>
</dbReference>
<dbReference type="GO" id="GO:0071555">
    <property type="term" value="P:cell wall organization"/>
    <property type="evidence" value="ECO:0007669"/>
    <property type="project" value="UniProtKB-UniRule"/>
</dbReference>
<dbReference type="GO" id="GO:0018104">
    <property type="term" value="P:peptidoglycan-protein cross-linking"/>
    <property type="evidence" value="ECO:0007669"/>
    <property type="project" value="TreeGrafter"/>
</dbReference>
<accession>A0A1Q4UYE5</accession>
<evidence type="ECO:0000256" key="3">
    <source>
        <dbReference type="ARBA" id="ARBA00022960"/>
    </source>
</evidence>
<evidence type="ECO:0000313" key="9">
    <source>
        <dbReference type="EMBL" id="OKH90553.1"/>
    </source>
</evidence>
<feature type="active site" description="Proton donor/acceptor" evidence="6">
    <location>
        <position position="187"/>
    </location>
</feature>
<dbReference type="GO" id="GO:0008360">
    <property type="term" value="P:regulation of cell shape"/>
    <property type="evidence" value="ECO:0007669"/>
    <property type="project" value="UniProtKB-UniRule"/>
</dbReference>
<dbReference type="InterPro" id="IPR038063">
    <property type="entry name" value="Transpep_catalytic_dom"/>
</dbReference>
<dbReference type="AlphaFoldDB" id="A0A1Q4UYE5"/>
<dbReference type="SUPFAM" id="SSF141523">
    <property type="entry name" value="L,D-transpeptidase catalytic domain-like"/>
    <property type="match status" value="1"/>
</dbReference>
<comment type="caution">
    <text evidence="9">The sequence shown here is derived from an EMBL/GenBank/DDBJ whole genome shotgun (WGS) entry which is preliminary data.</text>
</comment>
<sequence length="232" mass="24845">MGDMRRRAGVALGVAGLMAPLALALGAAPAAAAASCTTQAGPYQKKVEKFLGRPVDGRQSAADCKAVQAFQKKHGITPAAGYAGSVTWGVMDLMNKQKAVGDKPNRDRKCPTNRGRIACVNLTLQISWIQDGSTLKYGPVPVRTGRNGSETRTGAKKITWRNIDHHSSLYDVAMPYAQFFDGGQAFHSAAVSMWNAPGSRGCVNLRPADAKKYWSMLRNGDDVFVYGRKAGT</sequence>
<keyword evidence="4 6" id="KW-0573">Peptidoglycan synthesis</keyword>
<keyword evidence="7" id="KW-0732">Signal</keyword>
<dbReference type="Gene3D" id="2.40.440.10">
    <property type="entry name" value="L,D-transpeptidase catalytic domain-like"/>
    <property type="match status" value="1"/>
</dbReference>
<dbReference type="PROSITE" id="PS52029">
    <property type="entry name" value="LD_TPASE"/>
    <property type="match status" value="1"/>
</dbReference>